<keyword evidence="2" id="KW-0812">Transmembrane</keyword>
<protein>
    <recommendedName>
        <fullName evidence="3">CAAX prenyl protease 2/Lysostaphin resistance protein A-like domain-containing protein</fullName>
    </recommendedName>
</protein>
<evidence type="ECO:0000256" key="1">
    <source>
        <dbReference type="SAM" id="MobiDB-lite"/>
    </source>
</evidence>
<feature type="transmembrane region" description="Helical" evidence="2">
    <location>
        <begin position="99"/>
        <end position="118"/>
    </location>
</feature>
<proteinExistence type="predicted"/>
<dbReference type="Proteomes" id="UP001055167">
    <property type="component" value="Unassembled WGS sequence"/>
</dbReference>
<keyword evidence="5" id="KW-1185">Reference proteome</keyword>
<sequence>MPLLKPAEPHSASASPPAASGAGTAAAGAPREAARPGRQGPAFWPRTLRVAGLAARAALLQVAAFALAFGLVAAARWLLARSGLPVARLPFGRLGPEDAAAMALTLAPPPVLALLVLWRARAREGRGWAGSLALRRPVLRRRALSLLVAWPFLQVAWTAGLLVLLGQSPARAWRLSPAIAGEVLWAWALWLVVLAPLAEELLFRGDLFGRLRGLLPPAATVLASAGVFALCHAERGLTQPLSVLPLGLALGLMRLWTGSLWPCIVLHAVSNGAVVLAMLWASRA</sequence>
<evidence type="ECO:0000313" key="5">
    <source>
        <dbReference type="Proteomes" id="UP001055167"/>
    </source>
</evidence>
<gene>
    <name evidence="4" type="ORF">OPKNFCMD_0632</name>
</gene>
<evidence type="ECO:0000256" key="2">
    <source>
        <dbReference type="SAM" id="Phobius"/>
    </source>
</evidence>
<organism evidence="4 5">
    <name type="scientific">Methylobacterium crusticola</name>
    <dbReference type="NCBI Taxonomy" id="1697972"/>
    <lineage>
        <taxon>Bacteria</taxon>
        <taxon>Pseudomonadati</taxon>
        <taxon>Pseudomonadota</taxon>
        <taxon>Alphaproteobacteria</taxon>
        <taxon>Hyphomicrobiales</taxon>
        <taxon>Methylobacteriaceae</taxon>
        <taxon>Methylobacterium</taxon>
    </lineage>
</organism>
<evidence type="ECO:0000313" key="4">
    <source>
        <dbReference type="EMBL" id="GJD47920.1"/>
    </source>
</evidence>
<feature type="transmembrane region" description="Helical" evidence="2">
    <location>
        <begin position="143"/>
        <end position="164"/>
    </location>
</feature>
<feature type="region of interest" description="Disordered" evidence="1">
    <location>
        <begin position="1"/>
        <end position="40"/>
    </location>
</feature>
<feature type="transmembrane region" description="Helical" evidence="2">
    <location>
        <begin position="58"/>
        <end position="79"/>
    </location>
</feature>
<dbReference type="InterPro" id="IPR003675">
    <property type="entry name" value="Rce1/LyrA-like_dom"/>
</dbReference>
<feature type="transmembrane region" description="Helical" evidence="2">
    <location>
        <begin position="255"/>
        <end position="281"/>
    </location>
</feature>
<feature type="compositionally biased region" description="Low complexity" evidence="1">
    <location>
        <begin position="9"/>
        <end position="40"/>
    </location>
</feature>
<dbReference type="Pfam" id="PF02517">
    <property type="entry name" value="Rce1-like"/>
    <property type="match status" value="1"/>
</dbReference>
<keyword evidence="2" id="KW-0472">Membrane</keyword>
<dbReference type="PANTHER" id="PTHR36435">
    <property type="entry name" value="SLR1288 PROTEIN"/>
    <property type="match status" value="1"/>
</dbReference>
<feature type="transmembrane region" description="Helical" evidence="2">
    <location>
        <begin position="214"/>
        <end position="235"/>
    </location>
</feature>
<feature type="transmembrane region" description="Helical" evidence="2">
    <location>
        <begin position="184"/>
        <end position="202"/>
    </location>
</feature>
<name>A0ABQ4QT21_9HYPH</name>
<feature type="domain" description="CAAX prenyl protease 2/Lysostaphin resistance protein A-like" evidence="3">
    <location>
        <begin position="184"/>
        <end position="272"/>
    </location>
</feature>
<reference evidence="4" key="1">
    <citation type="journal article" date="2021" name="Front. Microbiol.">
        <title>Comprehensive Comparative Genomics and Phenotyping of Methylobacterium Species.</title>
        <authorList>
            <person name="Alessa O."/>
            <person name="Ogura Y."/>
            <person name="Fujitani Y."/>
            <person name="Takami H."/>
            <person name="Hayashi T."/>
            <person name="Sahin N."/>
            <person name="Tani A."/>
        </authorList>
    </citation>
    <scope>NUCLEOTIDE SEQUENCE</scope>
    <source>
        <strain evidence="4">KCTC 52305</strain>
    </source>
</reference>
<dbReference type="PANTHER" id="PTHR36435:SF1">
    <property type="entry name" value="CAAX AMINO TERMINAL PROTEASE FAMILY PROTEIN"/>
    <property type="match status" value="1"/>
</dbReference>
<accession>A0ABQ4QT21</accession>
<comment type="caution">
    <text evidence="4">The sequence shown here is derived from an EMBL/GenBank/DDBJ whole genome shotgun (WGS) entry which is preliminary data.</text>
</comment>
<dbReference type="EMBL" id="BPQH01000002">
    <property type="protein sequence ID" value="GJD47920.1"/>
    <property type="molecule type" value="Genomic_DNA"/>
</dbReference>
<keyword evidence="2" id="KW-1133">Transmembrane helix</keyword>
<dbReference type="RefSeq" id="WP_238312815.1">
    <property type="nucleotide sequence ID" value="NZ_BPQH01000002.1"/>
</dbReference>
<dbReference type="InterPro" id="IPR052710">
    <property type="entry name" value="CAAX_protease"/>
</dbReference>
<reference evidence="4" key="2">
    <citation type="submission" date="2021-08" db="EMBL/GenBank/DDBJ databases">
        <authorList>
            <person name="Tani A."/>
            <person name="Ola A."/>
            <person name="Ogura Y."/>
            <person name="Katsura K."/>
            <person name="Hayashi T."/>
        </authorList>
    </citation>
    <scope>NUCLEOTIDE SEQUENCE</scope>
    <source>
        <strain evidence="4">KCTC 52305</strain>
    </source>
</reference>
<evidence type="ECO:0000259" key="3">
    <source>
        <dbReference type="Pfam" id="PF02517"/>
    </source>
</evidence>